<evidence type="ECO:0000313" key="4">
    <source>
        <dbReference type="EMBL" id="KAA1417032.1"/>
    </source>
</evidence>
<dbReference type="GO" id="GO:0016747">
    <property type="term" value="F:acyltransferase activity, transferring groups other than amino-acyl groups"/>
    <property type="evidence" value="ECO:0007669"/>
    <property type="project" value="InterPro"/>
</dbReference>
<dbReference type="Pfam" id="PF00583">
    <property type="entry name" value="Acetyltransf_1"/>
    <property type="match status" value="1"/>
</dbReference>
<evidence type="ECO:0000256" key="1">
    <source>
        <dbReference type="ARBA" id="ARBA00022679"/>
    </source>
</evidence>
<dbReference type="AlphaFoldDB" id="A0A5B1L8S5"/>
<keyword evidence="5" id="KW-1185">Reference proteome</keyword>
<dbReference type="EMBL" id="VUJV01000006">
    <property type="protein sequence ID" value="KAA1417032.1"/>
    <property type="molecule type" value="Genomic_DNA"/>
</dbReference>
<dbReference type="CDD" id="cd04301">
    <property type="entry name" value="NAT_SF"/>
    <property type="match status" value="1"/>
</dbReference>
<comment type="caution">
    <text evidence="4">The sequence shown here is derived from an EMBL/GenBank/DDBJ whole genome shotgun (WGS) entry which is preliminary data.</text>
</comment>
<dbReference type="Proteomes" id="UP000325003">
    <property type="component" value="Unassembled WGS sequence"/>
</dbReference>
<organism evidence="4 5">
    <name type="scientific">Nocardioides humilatus</name>
    <dbReference type="NCBI Taxonomy" id="2607660"/>
    <lineage>
        <taxon>Bacteria</taxon>
        <taxon>Bacillati</taxon>
        <taxon>Actinomycetota</taxon>
        <taxon>Actinomycetes</taxon>
        <taxon>Propionibacteriales</taxon>
        <taxon>Nocardioidaceae</taxon>
        <taxon>Nocardioides</taxon>
    </lineage>
</organism>
<dbReference type="PROSITE" id="PS51186">
    <property type="entry name" value="GNAT"/>
    <property type="match status" value="1"/>
</dbReference>
<protein>
    <submittedName>
        <fullName evidence="4">GNAT family N-acetyltransferase</fullName>
    </submittedName>
</protein>
<dbReference type="SUPFAM" id="SSF55729">
    <property type="entry name" value="Acyl-CoA N-acyltransferases (Nat)"/>
    <property type="match status" value="1"/>
</dbReference>
<evidence type="ECO:0000256" key="2">
    <source>
        <dbReference type="ARBA" id="ARBA00023315"/>
    </source>
</evidence>
<accession>A0A5B1L8S5</accession>
<keyword evidence="1 4" id="KW-0808">Transferase</keyword>
<evidence type="ECO:0000313" key="5">
    <source>
        <dbReference type="Proteomes" id="UP000325003"/>
    </source>
</evidence>
<dbReference type="Gene3D" id="3.40.630.30">
    <property type="match status" value="1"/>
</dbReference>
<dbReference type="PANTHER" id="PTHR43877">
    <property type="entry name" value="AMINOALKYLPHOSPHONATE N-ACETYLTRANSFERASE-RELATED-RELATED"/>
    <property type="match status" value="1"/>
</dbReference>
<dbReference type="InterPro" id="IPR050832">
    <property type="entry name" value="Bact_Acetyltransf"/>
</dbReference>
<evidence type="ECO:0000259" key="3">
    <source>
        <dbReference type="PROSITE" id="PS51186"/>
    </source>
</evidence>
<dbReference type="PANTHER" id="PTHR43877:SF2">
    <property type="entry name" value="AMINOALKYLPHOSPHONATE N-ACETYLTRANSFERASE-RELATED"/>
    <property type="match status" value="1"/>
</dbReference>
<reference evidence="4 5" key="2">
    <citation type="submission" date="2019-09" db="EMBL/GenBank/DDBJ databases">
        <authorList>
            <person name="Jin C."/>
        </authorList>
    </citation>
    <scope>NUCLEOTIDE SEQUENCE [LARGE SCALE GENOMIC DNA]</scope>
    <source>
        <strain evidence="4 5">BN130099</strain>
    </source>
</reference>
<reference evidence="4 5" key="1">
    <citation type="submission" date="2019-09" db="EMBL/GenBank/DDBJ databases">
        <title>Nocardioides panacisoli sp. nov., isolated from the soil of a ginseng field.</title>
        <authorList>
            <person name="Cho C."/>
        </authorList>
    </citation>
    <scope>NUCLEOTIDE SEQUENCE [LARGE SCALE GENOMIC DNA]</scope>
    <source>
        <strain evidence="4 5">BN130099</strain>
    </source>
</reference>
<name>A0A5B1L8S5_9ACTN</name>
<sequence length="155" mass="17795">MTSATYDIRNVTEDCRDLIALRRAWHPGDDEGFEDRLHAWWERERHQRRAVVAYEDDAPVGMANAQIFSRMPAPGKPDARWLYVANVYVLDSHRRRGIGSALTLDLVDFARANGMVRVVLAPSPMSIPMYQSLGFRPADDLMRLDMPMQETPWHA</sequence>
<dbReference type="InterPro" id="IPR016181">
    <property type="entry name" value="Acyl_CoA_acyltransferase"/>
</dbReference>
<keyword evidence="2" id="KW-0012">Acyltransferase</keyword>
<proteinExistence type="predicted"/>
<gene>
    <name evidence="4" type="ORF">F0U44_17810</name>
</gene>
<dbReference type="InterPro" id="IPR000182">
    <property type="entry name" value="GNAT_dom"/>
</dbReference>
<feature type="domain" description="N-acetyltransferase" evidence="3">
    <location>
        <begin position="6"/>
        <end position="153"/>
    </location>
</feature>